<protein>
    <submittedName>
        <fullName evidence="3">Ycf66 family protein</fullName>
    </submittedName>
</protein>
<dbReference type="InterPro" id="IPR010004">
    <property type="entry name" value="Uncharacterised_Ycf66"/>
</dbReference>
<feature type="compositionally biased region" description="Low complexity" evidence="1">
    <location>
        <begin position="163"/>
        <end position="186"/>
    </location>
</feature>
<evidence type="ECO:0000313" key="3">
    <source>
        <dbReference type="EMBL" id="MDJ1185668.1"/>
    </source>
</evidence>
<feature type="compositionally biased region" description="Acidic residues" evidence="1">
    <location>
        <begin position="272"/>
        <end position="281"/>
    </location>
</feature>
<evidence type="ECO:0000256" key="1">
    <source>
        <dbReference type="SAM" id="MobiDB-lite"/>
    </source>
</evidence>
<feature type="compositionally biased region" description="Basic and acidic residues" evidence="1">
    <location>
        <begin position="259"/>
        <end position="271"/>
    </location>
</feature>
<keyword evidence="4" id="KW-1185">Reference proteome</keyword>
<organism evidence="3 4">
    <name type="scientific">Roseofilum casamattae BLCC-M143</name>
    <dbReference type="NCBI Taxonomy" id="3022442"/>
    <lineage>
        <taxon>Bacteria</taxon>
        <taxon>Bacillati</taxon>
        <taxon>Cyanobacteriota</taxon>
        <taxon>Cyanophyceae</taxon>
        <taxon>Desertifilales</taxon>
        <taxon>Desertifilaceae</taxon>
        <taxon>Roseofilum</taxon>
        <taxon>Roseofilum casamattae</taxon>
    </lineage>
</organism>
<proteinExistence type="predicted"/>
<comment type="caution">
    <text evidence="3">The sequence shown here is derived from an EMBL/GenBank/DDBJ whole genome shotgun (WGS) entry which is preliminary data.</text>
</comment>
<feature type="compositionally biased region" description="Basic and acidic residues" evidence="1">
    <location>
        <begin position="116"/>
        <end position="152"/>
    </location>
</feature>
<evidence type="ECO:0000256" key="2">
    <source>
        <dbReference type="SAM" id="Phobius"/>
    </source>
</evidence>
<keyword evidence="2" id="KW-1133">Transmembrane helix</keyword>
<dbReference type="RefSeq" id="WP_283760309.1">
    <property type="nucleotide sequence ID" value="NZ_JAQOSQ010000044.1"/>
</dbReference>
<dbReference type="EMBL" id="JAQOSQ010000044">
    <property type="protein sequence ID" value="MDJ1185668.1"/>
    <property type="molecule type" value="Genomic_DNA"/>
</dbReference>
<keyword evidence="2" id="KW-0812">Transmembrane</keyword>
<keyword evidence="2" id="KW-0472">Membrane</keyword>
<gene>
    <name evidence="3" type="ORF">PMH09_21015</name>
</gene>
<dbReference type="Proteomes" id="UP001232992">
    <property type="component" value="Unassembled WGS sequence"/>
</dbReference>
<feature type="transmembrane region" description="Helical" evidence="2">
    <location>
        <begin position="38"/>
        <end position="56"/>
    </location>
</feature>
<name>A0ABT7C2I4_9CYAN</name>
<sequence>MVNIGLNPGALLGVVLFGAGAGLYFLRSVRPELARDHDIFFMAVAVLSGGILFFQGWRLDPILTFGQFLLTGSAIFFAVESIRLRGLATSRAKQNTPIVDEDRPVSRAYTYDSYDPRLDRLEPAEDTRPRRKIGPREERYDRGDRFEEDYPRRSSSSRRRTAPRSTPAPSGSGRRPSRRPSGAGARSPEDWDNGNDRSGRYEDPYSAGEDDRSYRNDEFDVRPPVEPRRPSGSERPRPESDRRPREPRNEDYVDFEPMDDLRKEGYDRPDDGLDDGLDDGFSDTPSGNFDY</sequence>
<dbReference type="Pfam" id="PF07444">
    <property type="entry name" value="Ycf66_N"/>
    <property type="match status" value="1"/>
</dbReference>
<feature type="compositionally biased region" description="Basic and acidic residues" evidence="1">
    <location>
        <begin position="194"/>
        <end position="251"/>
    </location>
</feature>
<feature type="transmembrane region" description="Helical" evidence="2">
    <location>
        <begin position="6"/>
        <end position="26"/>
    </location>
</feature>
<feature type="region of interest" description="Disordered" evidence="1">
    <location>
        <begin position="116"/>
        <end position="291"/>
    </location>
</feature>
<evidence type="ECO:0000313" key="4">
    <source>
        <dbReference type="Proteomes" id="UP001232992"/>
    </source>
</evidence>
<reference evidence="3 4" key="1">
    <citation type="submission" date="2023-01" db="EMBL/GenBank/DDBJ databases">
        <title>Novel diversity within Roseofilum (Cyanobacteria; Desertifilaceae) from marine benthic mats with descriptions of four novel species.</title>
        <authorList>
            <person name="Wang Y."/>
            <person name="Berthold D.E."/>
            <person name="Hu J."/>
            <person name="Lefler F.W."/>
            <person name="Laughinghouse H.D. IV."/>
        </authorList>
    </citation>
    <scope>NUCLEOTIDE SEQUENCE [LARGE SCALE GENOMIC DNA]</scope>
    <source>
        <strain evidence="3 4">BLCC-M143</strain>
    </source>
</reference>
<feature type="transmembrane region" description="Helical" evidence="2">
    <location>
        <begin position="62"/>
        <end position="82"/>
    </location>
</feature>
<accession>A0ABT7C2I4</accession>